<feature type="transmembrane region" description="Helical" evidence="13">
    <location>
        <begin position="37"/>
        <end position="56"/>
    </location>
</feature>
<comment type="subcellular location">
    <subcellularLocation>
        <location evidence="2">Host membrane</location>
        <topology evidence="2">Single-pass membrane protein</topology>
    </subcellularLocation>
</comment>
<dbReference type="GO" id="GO:0046740">
    <property type="term" value="P:transport of virus in host, cell to cell"/>
    <property type="evidence" value="ECO:0007669"/>
    <property type="project" value="UniProtKB-KW"/>
</dbReference>
<evidence type="ECO:0000256" key="9">
    <source>
        <dbReference type="ARBA" id="ARBA00023031"/>
    </source>
</evidence>
<evidence type="ECO:0000256" key="5">
    <source>
        <dbReference type="ARBA" id="ARBA00022448"/>
    </source>
</evidence>
<keyword evidence="10 13" id="KW-0472">Membrane</keyword>
<evidence type="ECO:0000256" key="4">
    <source>
        <dbReference type="ARBA" id="ARBA00014660"/>
    </source>
</evidence>
<evidence type="ECO:0000256" key="3">
    <source>
        <dbReference type="ARBA" id="ARBA00010512"/>
    </source>
</evidence>
<feature type="compositionally biased region" description="Polar residues" evidence="12">
    <location>
        <begin position="98"/>
        <end position="109"/>
    </location>
</feature>
<evidence type="ECO:0000256" key="7">
    <source>
        <dbReference type="ARBA" id="ARBA00022870"/>
    </source>
</evidence>
<dbReference type="KEGG" id="vg:5950490"/>
<evidence type="ECO:0000313" key="15">
    <source>
        <dbReference type="Proteomes" id="UP000204326"/>
    </source>
</evidence>
<dbReference type="OrthoDB" id="27279at10239"/>
<reference evidence="14 15" key="1">
    <citation type="journal article" date="2008" name="Arch. Virol.">
        <title>Novel sugarcane streak and Sugarcane streak Reunion mastreviruses from southern Africa and La Reunion.</title>
        <authorList>
            <person name="Shepherd D.N."/>
            <person name="Varsani A."/>
            <person name="Windram O.P."/>
            <person name="Lefeuvre P."/>
            <person name="Monjane A.L."/>
            <person name="Owor B.E."/>
            <person name="Martin D.P."/>
        </authorList>
    </citation>
    <scope>NUCLEOTIDE SEQUENCE [LARGE SCALE GENOMIC DNA]</scope>
    <source>
        <strain evidence="14">ESV[ZmGur]</strain>
    </source>
</reference>
<comment type="similarity">
    <text evidence="3">Belongs to the mastrevirus movement protein family.</text>
</comment>
<evidence type="ECO:0000256" key="6">
    <source>
        <dbReference type="ARBA" id="ARBA00022692"/>
    </source>
</evidence>
<dbReference type="GO" id="GO:0016020">
    <property type="term" value="C:membrane"/>
    <property type="evidence" value="ECO:0007669"/>
    <property type="project" value="InterPro"/>
</dbReference>
<dbReference type="GeneID" id="5950490"/>
<sequence length="109" mass="11713">MESFEGAGSFVPQVALPRVPPAAPSVPSLPWSSVGEIAIFIFVAVLALYLLWIWVVRDCLFVVKARQGGSTEELQFGPRERPPVPAGDRPPLPPAVSVATTSETRPFSV</sequence>
<evidence type="ECO:0000256" key="2">
    <source>
        <dbReference type="ARBA" id="ARBA00004379"/>
    </source>
</evidence>
<feature type="compositionally biased region" description="Pro residues" evidence="12">
    <location>
        <begin position="83"/>
        <end position="94"/>
    </location>
</feature>
<comment type="subunit">
    <text evidence="11">Interacts with the capsid protein (CP). Part of a MP-CP-viral DNA complex.</text>
</comment>
<evidence type="ECO:0000256" key="10">
    <source>
        <dbReference type="ARBA" id="ARBA00023136"/>
    </source>
</evidence>
<evidence type="ECO:0000256" key="12">
    <source>
        <dbReference type="SAM" id="MobiDB-lite"/>
    </source>
</evidence>
<evidence type="ECO:0000256" key="11">
    <source>
        <dbReference type="ARBA" id="ARBA00025953"/>
    </source>
</evidence>
<keyword evidence="6 13" id="KW-0812">Transmembrane</keyword>
<dbReference type="RefSeq" id="YP_001686792.1">
    <property type="nucleotide sequence ID" value="NC_010352.1"/>
</dbReference>
<organism evidence="14 15">
    <name type="scientific">Eragrostis streak virus</name>
    <dbReference type="NCBI Taxonomy" id="496807"/>
    <lineage>
        <taxon>Viruses</taxon>
        <taxon>Monodnaviria</taxon>
        <taxon>Shotokuvirae</taxon>
        <taxon>Cressdnaviricota</taxon>
        <taxon>Repensiviricetes</taxon>
        <taxon>Geplafuvirales</taxon>
        <taxon>Geminiviridae</taxon>
        <taxon>Mastrevirus</taxon>
        <taxon>Mastrevirus eragrostis</taxon>
    </lineage>
</organism>
<protein>
    <recommendedName>
        <fullName evidence="4">Movement protein</fullName>
    </recommendedName>
</protein>
<evidence type="ECO:0000256" key="1">
    <source>
        <dbReference type="ARBA" id="ARBA00002157"/>
    </source>
</evidence>
<keyword evidence="15" id="KW-1185">Reference proteome</keyword>
<dbReference type="Proteomes" id="UP000204326">
    <property type="component" value="Segment"/>
</dbReference>
<dbReference type="GO" id="GO:0033644">
    <property type="term" value="C:host cell membrane"/>
    <property type="evidence" value="ECO:0007669"/>
    <property type="project" value="UniProtKB-SubCell"/>
</dbReference>
<evidence type="ECO:0000256" key="13">
    <source>
        <dbReference type="SAM" id="Phobius"/>
    </source>
</evidence>
<evidence type="ECO:0000313" key="14">
    <source>
        <dbReference type="EMBL" id="ABZ03980.1"/>
    </source>
</evidence>
<dbReference type="Pfam" id="PF01708">
    <property type="entry name" value="Gemini_mov"/>
    <property type="match status" value="1"/>
</dbReference>
<feature type="region of interest" description="Disordered" evidence="12">
    <location>
        <begin position="69"/>
        <end position="109"/>
    </location>
</feature>
<name>B0Z3X6_9GEMI</name>
<evidence type="ECO:0000256" key="8">
    <source>
        <dbReference type="ARBA" id="ARBA00022989"/>
    </source>
</evidence>
<accession>B0Z3X6</accession>
<dbReference type="EMBL" id="EU244915">
    <property type="protein sequence ID" value="ABZ03980.1"/>
    <property type="molecule type" value="Genomic_DNA"/>
</dbReference>
<comment type="function">
    <text evidence="1">Involved in the viral transport within, and between cells.</text>
</comment>
<keyword evidence="5" id="KW-0813">Transport</keyword>
<keyword evidence="7" id="KW-1043">Host membrane</keyword>
<dbReference type="InterPro" id="IPR002621">
    <property type="entry name" value="Gemini_mov"/>
</dbReference>
<keyword evidence="8 13" id="KW-1133">Transmembrane helix</keyword>
<proteinExistence type="inferred from homology"/>
<keyword evidence="9" id="KW-0916">Viral movement protein</keyword>